<evidence type="ECO:0000313" key="1">
    <source>
        <dbReference type="EMBL" id="TVT48094.1"/>
    </source>
</evidence>
<dbReference type="Proteomes" id="UP000317355">
    <property type="component" value="Unassembled WGS sequence"/>
</dbReference>
<dbReference type="Gene3D" id="2.30.110.10">
    <property type="entry name" value="Electron Transport, Fmn-binding Protein, Chain A"/>
    <property type="match status" value="1"/>
</dbReference>
<proteinExistence type="predicted"/>
<organism evidence="1 2">
    <name type="scientific">Sedimenticola thiotaurini</name>
    <dbReference type="NCBI Taxonomy" id="1543721"/>
    <lineage>
        <taxon>Bacteria</taxon>
        <taxon>Pseudomonadati</taxon>
        <taxon>Pseudomonadota</taxon>
        <taxon>Gammaproteobacteria</taxon>
        <taxon>Chromatiales</taxon>
        <taxon>Sedimenticolaceae</taxon>
        <taxon>Sedimenticola</taxon>
    </lineage>
</organism>
<dbReference type="AlphaFoldDB" id="A0A558CH87"/>
<reference evidence="1 2" key="1">
    <citation type="submission" date="2019-07" db="EMBL/GenBank/DDBJ databases">
        <title>The pathways for chlorine oxyanion respiration interact through the shared metabolite chlorate.</title>
        <authorList>
            <person name="Barnum T.P."/>
            <person name="Cheng Y."/>
            <person name="Hill K.A."/>
            <person name="Lucas L.N."/>
            <person name="Carlson H.K."/>
            <person name="Coates J.D."/>
        </authorList>
    </citation>
    <scope>NUCLEOTIDE SEQUENCE [LARGE SCALE GENOMIC DNA]</scope>
    <source>
        <strain evidence="1">BK-3</strain>
    </source>
</reference>
<gene>
    <name evidence="1" type="ORF">FHK82_17845</name>
</gene>
<sequence>MSKEAGRNKIKRHKDRGHYDELTINQILDDGKICHVGFTVDQQPFVIPMAYARQGHSLILHGAPNSRLLNQLANGIPACVTVTHLDGLVLARSTFHHSLNFRSVVAFGKARAIELLDEKHAALIAITEHLAPGRTAVARAATDEEAMATSVVLFEIEEASAKIRTGPPIDSPKDMALDVWAGVIPTSIQEHAPLAAPDLKPGITYE</sequence>
<dbReference type="Pfam" id="PF12900">
    <property type="entry name" value="Pyridox_ox_2"/>
    <property type="match status" value="1"/>
</dbReference>
<dbReference type="InterPro" id="IPR024747">
    <property type="entry name" value="Pyridox_Oxase-rel"/>
</dbReference>
<dbReference type="InterPro" id="IPR012349">
    <property type="entry name" value="Split_barrel_FMN-bd"/>
</dbReference>
<dbReference type="SUPFAM" id="SSF50475">
    <property type="entry name" value="FMN-binding split barrel"/>
    <property type="match status" value="1"/>
</dbReference>
<evidence type="ECO:0000313" key="2">
    <source>
        <dbReference type="Proteomes" id="UP000317355"/>
    </source>
</evidence>
<dbReference type="EMBL" id="VMRY01000141">
    <property type="protein sequence ID" value="TVT48094.1"/>
    <property type="molecule type" value="Genomic_DNA"/>
</dbReference>
<name>A0A558CH87_9GAMM</name>
<dbReference type="PANTHER" id="PTHR34071">
    <property type="entry name" value="5-NITROIMIDAZOLE ANTIBIOTICS RESISTANCE PROTEIN, NIMA-FAMILY-RELATED PROTEIN-RELATED"/>
    <property type="match status" value="1"/>
</dbReference>
<dbReference type="PANTHER" id="PTHR34071:SF2">
    <property type="entry name" value="FLAVIN-NUCLEOTIDE-BINDING PROTEIN"/>
    <property type="match status" value="1"/>
</dbReference>
<protein>
    <submittedName>
        <fullName evidence="1">Pyridoxamine 5'-phosphate oxidase family protein</fullName>
    </submittedName>
</protein>
<comment type="caution">
    <text evidence="1">The sequence shown here is derived from an EMBL/GenBank/DDBJ whole genome shotgun (WGS) entry which is preliminary data.</text>
</comment>
<accession>A0A558CH87</accession>